<reference evidence="7" key="1">
    <citation type="submission" date="2016-03" db="EMBL/GenBank/DDBJ databases">
        <title>Mechanisms controlling the formation of the plant cell surface in tip-growing cells are functionally conserved among land plants.</title>
        <authorList>
            <person name="Honkanen S."/>
            <person name="Jones V.A."/>
            <person name="Morieri G."/>
            <person name="Champion C."/>
            <person name="Hetherington A.J."/>
            <person name="Kelly S."/>
            <person name="Saint-Marcoux D."/>
            <person name="Proust H."/>
            <person name="Prescott H."/>
            <person name="Dolan L."/>
        </authorList>
    </citation>
    <scope>NUCLEOTIDE SEQUENCE [LARGE SCALE GENOMIC DNA]</scope>
    <source>
        <tissue evidence="7">Whole gametophyte</tissue>
    </source>
</reference>
<dbReference type="GO" id="GO:0000036">
    <property type="term" value="F:acyl carrier activity"/>
    <property type="evidence" value="ECO:0007669"/>
    <property type="project" value="InterPro"/>
</dbReference>
<evidence type="ECO:0000313" key="7">
    <source>
        <dbReference type="EMBL" id="OAE27847.1"/>
    </source>
</evidence>
<accession>A0A176W493</accession>
<dbReference type="PANTHER" id="PTHR46153">
    <property type="entry name" value="ACYL CARRIER PROTEIN"/>
    <property type="match status" value="1"/>
</dbReference>
<dbReference type="NCBIfam" id="NF002148">
    <property type="entry name" value="PRK00982.1-2"/>
    <property type="match status" value="1"/>
</dbReference>
<keyword evidence="8" id="KW-1185">Reference proteome</keyword>
<dbReference type="InterPro" id="IPR003231">
    <property type="entry name" value="ACP"/>
</dbReference>
<name>A0A176W493_MARPO</name>
<evidence type="ECO:0000259" key="6">
    <source>
        <dbReference type="PROSITE" id="PS50075"/>
    </source>
</evidence>
<gene>
    <name evidence="7" type="ORF">AXG93_1881s1390</name>
</gene>
<feature type="region of interest" description="Disordered" evidence="5">
    <location>
        <begin position="1"/>
        <end position="72"/>
    </location>
</feature>
<dbReference type="SUPFAM" id="SSF47336">
    <property type="entry name" value="ACP-like"/>
    <property type="match status" value="1"/>
</dbReference>
<feature type="domain" description="Carrier" evidence="6">
    <location>
        <begin position="230"/>
        <end position="304"/>
    </location>
</feature>
<keyword evidence="3" id="KW-0597">Phosphoprotein</keyword>
<comment type="similarity">
    <text evidence="1">Belongs to the acyl carrier protein (ACP) family.</text>
</comment>
<feature type="region of interest" description="Disordered" evidence="5">
    <location>
        <begin position="98"/>
        <end position="155"/>
    </location>
</feature>
<dbReference type="Gene3D" id="1.10.1200.10">
    <property type="entry name" value="ACP-like"/>
    <property type="match status" value="1"/>
</dbReference>
<keyword evidence="4" id="KW-0276">Fatty acid metabolism</keyword>
<dbReference type="EMBL" id="LVLJ01001819">
    <property type="protein sequence ID" value="OAE27847.1"/>
    <property type="molecule type" value="Genomic_DNA"/>
</dbReference>
<organism evidence="7 8">
    <name type="scientific">Marchantia polymorpha subsp. ruderalis</name>
    <dbReference type="NCBI Taxonomy" id="1480154"/>
    <lineage>
        <taxon>Eukaryota</taxon>
        <taxon>Viridiplantae</taxon>
        <taxon>Streptophyta</taxon>
        <taxon>Embryophyta</taxon>
        <taxon>Marchantiophyta</taxon>
        <taxon>Marchantiopsida</taxon>
        <taxon>Marchantiidae</taxon>
        <taxon>Marchantiales</taxon>
        <taxon>Marchantiaceae</taxon>
        <taxon>Marchantia</taxon>
    </lineage>
</organism>
<dbReference type="Pfam" id="PF00550">
    <property type="entry name" value="PP-binding"/>
    <property type="match status" value="1"/>
</dbReference>
<dbReference type="HAMAP" id="MF_01217">
    <property type="entry name" value="Acyl_carrier"/>
    <property type="match status" value="1"/>
</dbReference>
<keyword evidence="4" id="KW-0275">Fatty acid biosynthesis</keyword>
<keyword evidence="4" id="KW-0443">Lipid metabolism</keyword>
<dbReference type="AlphaFoldDB" id="A0A176W493"/>
<evidence type="ECO:0000256" key="1">
    <source>
        <dbReference type="ARBA" id="ARBA00010930"/>
    </source>
</evidence>
<dbReference type="PROSITE" id="PS50075">
    <property type="entry name" value="CARRIER"/>
    <property type="match status" value="1"/>
</dbReference>
<keyword evidence="4" id="KW-0444">Lipid biosynthesis</keyword>
<evidence type="ECO:0000313" key="8">
    <source>
        <dbReference type="Proteomes" id="UP000077202"/>
    </source>
</evidence>
<dbReference type="NCBIfam" id="TIGR00517">
    <property type="entry name" value="acyl_carrier"/>
    <property type="match status" value="1"/>
</dbReference>
<dbReference type="Proteomes" id="UP000077202">
    <property type="component" value="Unassembled WGS sequence"/>
</dbReference>
<dbReference type="InterPro" id="IPR009081">
    <property type="entry name" value="PP-bd_ACP"/>
</dbReference>
<evidence type="ECO:0000256" key="5">
    <source>
        <dbReference type="SAM" id="MobiDB-lite"/>
    </source>
</evidence>
<comment type="function">
    <text evidence="4">Carrier of the growing fatty acid chain in fatty acid biosynthesis.</text>
</comment>
<evidence type="ECO:0000256" key="3">
    <source>
        <dbReference type="ARBA" id="ARBA00022553"/>
    </source>
</evidence>
<proteinExistence type="inferred from homology"/>
<protein>
    <recommendedName>
        <fullName evidence="4">Acyl carrier protein</fullName>
    </recommendedName>
</protein>
<keyword evidence="2 4" id="KW-0596">Phosphopantetheine</keyword>
<feature type="compositionally biased region" description="Basic and acidic residues" evidence="5">
    <location>
        <begin position="121"/>
        <end position="155"/>
    </location>
</feature>
<comment type="caution">
    <text evidence="7">The sequence shown here is derived from an EMBL/GenBank/DDBJ whole genome shotgun (WGS) entry which is preliminary data.</text>
</comment>
<evidence type="ECO:0000256" key="4">
    <source>
        <dbReference type="RuleBase" id="RU000722"/>
    </source>
</evidence>
<dbReference type="InterPro" id="IPR036736">
    <property type="entry name" value="ACP-like_sf"/>
</dbReference>
<sequence>MRSSPPASLDPGLCSEGTGSLPARLGPVRREGGGVAGTGEEPVAGLNTAGAAKTVTRESAGSGTATDGRTDVVRGAYLPRAGLFVKAASERWKLLRAEGQRGSASGCPRAAQRSGRAGGRAGERGQEERASGRERERVAESFRESQEETGGDRSGEMAAVSASFVRAAAASAALQPACAQQKLSVARFNGLKAFPSFRQRAIVLRPAAIRRAIISASGAEESTLSKAADQSTLSKVQDIIIEQLACEREKVVPEAKFADLGADSLDTVEIMMALEEEFQITLDEENAGKISTVQEAADLIQSFIKS</sequence>
<dbReference type="PANTHER" id="PTHR46153:SF2">
    <property type="entry name" value="ACYL CARRIER PROTEIN"/>
    <property type="match status" value="1"/>
</dbReference>
<feature type="compositionally biased region" description="Polar residues" evidence="5">
    <location>
        <begin position="57"/>
        <end position="67"/>
    </location>
</feature>
<dbReference type="InterPro" id="IPR044813">
    <property type="entry name" value="ACP_chloroplastic"/>
</dbReference>
<evidence type="ECO:0000256" key="2">
    <source>
        <dbReference type="ARBA" id="ARBA00022450"/>
    </source>
</evidence>